<gene>
    <name evidence="1" type="ORF">NCS57_01163500</name>
</gene>
<accession>A0ACC0QMM5</accession>
<sequence>MASPHDPIFEEKVYLAFKDIFTGPRAEFRRSKAVLPIVSKYQNHSPVSSLLRTTSQQAVCESLCYLLKERVFQDKGIAAHRFATNPPIVAQPPSESGAVVSDVRVMFGQIEAPFAASLITTDMIKCESSELGATQPGSVPETDSVDDYEDSSDDSAMLDKQEMENLVPAPHNSKYRTETSQLQVSLPLRIQNLILSRVQAILELACFEFAKEKMPKILESRNWRCPKAGELNLWVGEFNKRIAAFENNVNNPGGYEISKCFQTATHIRHFAVHRRHLSTTHLQSLVNNAEGLCKILGNSQALAQIESIWGYAQAQISELESLKEETVVELESSLDDIAARRAELDLLEAASIAKAHDKLNGHHDLASDELEKILLDRHMVLMAAGKVEDKKEEDKADESDAHLSEELDAQPPEEAKVEQCQPPSGGLHILQQRIKQSMLLTQKIYNTLSSLPTCLHAVCNSLLLLSPILFAIAAAYVLGPGGMEHMWSVLWWGEW</sequence>
<protein>
    <submittedName>
        <fullName evidence="1">Uncharacterized protein</fullName>
    </submittedName>
</protein>
<organism evidence="1 2">
    <name type="scientific">Fusarium keratoplasticum</name>
    <dbReference type="NCBI Taxonomy" id="1328300"/>
    <lineage>
        <taxon>Eukaryota</taxon>
        <taxon>Fungi</taxon>
        <taxon>Dikarya</taxon>
        <taxon>Ascomycota</taxon>
        <taxon>Pezizomycotina</taxon>
        <taxon>Sordariomycetes</taxon>
        <taxon>Hypocreomycetidae</taxon>
        <taxon>Hypocreales</taxon>
        <taxon>Nectriaceae</taxon>
        <taxon>Fusarium</taxon>
        <taxon>Fusarium solani species complex</taxon>
    </lineage>
</organism>
<reference evidence="1" key="1">
    <citation type="submission" date="2022-06" db="EMBL/GenBank/DDBJ databases">
        <title>Fusarium solani species complex genomes reveal bases of compartmentalisation and animal pathogenesis.</title>
        <authorList>
            <person name="Tsai I.J."/>
        </authorList>
    </citation>
    <scope>NUCLEOTIDE SEQUENCE</scope>
    <source>
        <strain evidence="1">Fu6.1</strain>
    </source>
</reference>
<evidence type="ECO:0000313" key="1">
    <source>
        <dbReference type="EMBL" id="KAI8657841.1"/>
    </source>
</evidence>
<keyword evidence="2" id="KW-1185">Reference proteome</keyword>
<comment type="caution">
    <text evidence="1">The sequence shown here is derived from an EMBL/GenBank/DDBJ whole genome shotgun (WGS) entry which is preliminary data.</text>
</comment>
<dbReference type="Proteomes" id="UP001065298">
    <property type="component" value="Chromosome 9"/>
</dbReference>
<dbReference type="EMBL" id="CM046511">
    <property type="protein sequence ID" value="KAI8657841.1"/>
    <property type="molecule type" value="Genomic_DNA"/>
</dbReference>
<proteinExistence type="predicted"/>
<name>A0ACC0QMM5_9HYPO</name>
<evidence type="ECO:0000313" key="2">
    <source>
        <dbReference type="Proteomes" id="UP001065298"/>
    </source>
</evidence>